<name>A0A2V3IR72_9FLOR</name>
<dbReference type="Proteomes" id="UP000247409">
    <property type="component" value="Unassembled WGS sequence"/>
</dbReference>
<organism evidence="2 3">
    <name type="scientific">Gracilariopsis chorda</name>
    <dbReference type="NCBI Taxonomy" id="448386"/>
    <lineage>
        <taxon>Eukaryota</taxon>
        <taxon>Rhodophyta</taxon>
        <taxon>Florideophyceae</taxon>
        <taxon>Rhodymeniophycidae</taxon>
        <taxon>Gracilariales</taxon>
        <taxon>Gracilariaceae</taxon>
        <taxon>Gracilariopsis</taxon>
    </lineage>
</organism>
<dbReference type="OrthoDB" id="10539677at2759"/>
<gene>
    <name evidence="2" type="ORF">BWQ96_05620</name>
</gene>
<sequence length="733" mass="81197">MAFDVIFNDSEAACAVRSRGGSGESIHFARICVKTGSMKRSSARRSAEDGGHGGCTMFISVWDTKTILSSRSVAKSLNLTYRYQHHFRSWKRARILAIGDVFEAPTLIHSTFVVLAVYGRQNRFGTILCRITDTSTEVLQAVNHDEEPVSAVITRGPSLLFLDVSGVMFLRYDGKKSIIYSCDDGQNAVEHWTIGNCADDDSRALICTYPHPGDFSALEVSAVHWKGMVVTSSIVRHRFGSRLSLLAASLQRGVFLFSTAEGYLYAFDYNTQDGIWRSQKPSAAKDVRCATVYKDFLVLTTSDESEDVYCLDLRNLANPAYFLKSAIRMDLVVVTEKIERQVESESSRPSSGNPSLLQIEKNLESRLQKGLDRFLEHSGRIADKKQLLNRILVLLKEEVGSSTTKPFVPMFKHSLKHVASVRNRRESGVRNEDSPAKSLTSEHEQLEGSGSRRYLKSPAAGVLKLVNNTCGLDCARNFLTIRAEIAFHESEYDRDVNTVEGLFMKLNFSCSDRIPTVWSFNEVPFTEKPQSYSLYGFAPLAVFAHSSKLPTLTCSARVTLSNGCSQIVGLFTIASILSSNYSSETAKKAAFIAEPSFKDGFHIIARGLAPGQLAELCRGEDTAQNASIASAENLPRFTLNSKSRNDLATTIARLAIRAGDKVKFYSSPEPSRSALYGIDTAINHLQDEKKLIQVIGSQTNAYGYTPADIVKVLQKQIDVDEAFGLVEEQQLWF</sequence>
<reference evidence="2 3" key="1">
    <citation type="journal article" date="2018" name="Mol. Biol. Evol.">
        <title>Analysis of the draft genome of the red seaweed Gracilariopsis chorda provides insights into genome size evolution in Rhodophyta.</title>
        <authorList>
            <person name="Lee J."/>
            <person name="Yang E.C."/>
            <person name="Graf L."/>
            <person name="Yang J.H."/>
            <person name="Qiu H."/>
            <person name="Zel Zion U."/>
            <person name="Chan C.X."/>
            <person name="Stephens T.G."/>
            <person name="Weber A.P.M."/>
            <person name="Boo G.H."/>
            <person name="Boo S.M."/>
            <person name="Kim K.M."/>
            <person name="Shin Y."/>
            <person name="Jung M."/>
            <person name="Lee S.J."/>
            <person name="Yim H.S."/>
            <person name="Lee J.H."/>
            <person name="Bhattacharya D."/>
            <person name="Yoon H.S."/>
        </authorList>
    </citation>
    <scope>NUCLEOTIDE SEQUENCE [LARGE SCALE GENOMIC DNA]</scope>
    <source>
        <strain evidence="2 3">SKKU-2015</strain>
        <tissue evidence="2">Whole body</tissue>
    </source>
</reference>
<dbReference type="AlphaFoldDB" id="A0A2V3IR72"/>
<proteinExistence type="predicted"/>
<evidence type="ECO:0000313" key="3">
    <source>
        <dbReference type="Proteomes" id="UP000247409"/>
    </source>
</evidence>
<dbReference type="EMBL" id="NBIV01000085">
    <property type="protein sequence ID" value="PXF44625.1"/>
    <property type="molecule type" value="Genomic_DNA"/>
</dbReference>
<feature type="region of interest" description="Disordered" evidence="1">
    <location>
        <begin position="422"/>
        <end position="452"/>
    </location>
</feature>
<feature type="compositionally biased region" description="Basic and acidic residues" evidence="1">
    <location>
        <begin position="423"/>
        <end position="446"/>
    </location>
</feature>
<comment type="caution">
    <text evidence="2">The sequence shown here is derived from an EMBL/GenBank/DDBJ whole genome shotgun (WGS) entry which is preliminary data.</text>
</comment>
<evidence type="ECO:0000256" key="1">
    <source>
        <dbReference type="SAM" id="MobiDB-lite"/>
    </source>
</evidence>
<evidence type="ECO:0000313" key="2">
    <source>
        <dbReference type="EMBL" id="PXF44625.1"/>
    </source>
</evidence>
<keyword evidence="3" id="KW-1185">Reference proteome</keyword>
<protein>
    <submittedName>
        <fullName evidence="2">Uncharacterized protein</fullName>
    </submittedName>
</protein>
<accession>A0A2V3IR72</accession>